<dbReference type="GO" id="GO:0002098">
    <property type="term" value="P:tRNA wobble uridine modification"/>
    <property type="evidence" value="ECO:0007669"/>
    <property type="project" value="InterPro"/>
</dbReference>
<dbReference type="Pfam" id="PF08003">
    <property type="entry name" value="Methyltransf_9"/>
    <property type="match status" value="1"/>
</dbReference>
<evidence type="ECO:0000256" key="2">
    <source>
        <dbReference type="ARBA" id="ARBA00022691"/>
    </source>
</evidence>
<dbReference type="HAMAP" id="MF_01589">
    <property type="entry name" value="Cx_SAM_synthase"/>
    <property type="match status" value="1"/>
</dbReference>
<organism evidence="5 6">
    <name type="scientific">Beauveria bassiana D1-5</name>
    <dbReference type="NCBI Taxonomy" id="1245745"/>
    <lineage>
        <taxon>Eukaryota</taxon>
        <taxon>Fungi</taxon>
        <taxon>Dikarya</taxon>
        <taxon>Ascomycota</taxon>
        <taxon>Pezizomycotina</taxon>
        <taxon>Sordariomycetes</taxon>
        <taxon>Hypocreomycetidae</taxon>
        <taxon>Hypocreales</taxon>
        <taxon>Cordycipitaceae</taxon>
        <taxon>Beauveria</taxon>
    </lineage>
</organism>
<dbReference type="InterPro" id="IPR010017">
    <property type="entry name" value="CmoB"/>
</dbReference>
<evidence type="ECO:0000313" key="5">
    <source>
        <dbReference type="EMBL" id="KGQ03897.1"/>
    </source>
</evidence>
<evidence type="ECO:0000256" key="3">
    <source>
        <dbReference type="ARBA" id="ARBA00022694"/>
    </source>
</evidence>
<dbReference type="NCBIfam" id="NF011995">
    <property type="entry name" value="PRK15451.1"/>
    <property type="match status" value="1"/>
</dbReference>
<comment type="caution">
    <text evidence="5">The sequence shown here is derived from an EMBL/GenBank/DDBJ whole genome shotgun (WGS) entry which is preliminary data.</text>
</comment>
<dbReference type="Pfam" id="PF13649">
    <property type="entry name" value="Methyltransf_25"/>
    <property type="match status" value="1"/>
</dbReference>
<dbReference type="InterPro" id="IPR005271">
    <property type="entry name" value="CmoA"/>
</dbReference>
<dbReference type="GO" id="GO:0016765">
    <property type="term" value="F:transferase activity, transferring alkyl or aryl (other than methyl) groups"/>
    <property type="evidence" value="ECO:0007669"/>
    <property type="project" value="InterPro"/>
</dbReference>
<reference evidence="5 6" key="1">
    <citation type="submission" date="2012-10" db="EMBL/GenBank/DDBJ databases">
        <title>Genome sequencing and analysis of entomopathogenic fungi Beauveria bassiana D1-5.</title>
        <authorList>
            <person name="Li Q."/>
            <person name="Wang L."/>
            <person name="Zhang Z."/>
            <person name="Wang Q."/>
            <person name="Ren J."/>
            <person name="Wang M."/>
            <person name="Xu W."/>
            <person name="Wang J."/>
            <person name="Lu Y."/>
            <person name="Du Q."/>
            <person name="Sun Z."/>
        </authorList>
    </citation>
    <scope>NUCLEOTIDE SEQUENCE [LARGE SCALE GENOMIC DNA]</scope>
    <source>
        <strain evidence="5 6">D1-5</strain>
    </source>
</reference>
<dbReference type="NCBIfam" id="TIGR00740">
    <property type="entry name" value="carboxy-S-adenosyl-L-methionine synthase CmoA"/>
    <property type="match status" value="1"/>
</dbReference>
<dbReference type="InterPro" id="IPR029063">
    <property type="entry name" value="SAM-dependent_MTases_sf"/>
</dbReference>
<dbReference type="CDD" id="cd02440">
    <property type="entry name" value="AdoMet_MTases"/>
    <property type="match status" value="2"/>
</dbReference>
<dbReference type="InterPro" id="IPR041698">
    <property type="entry name" value="Methyltransf_25"/>
</dbReference>
<dbReference type="GO" id="GO:0032259">
    <property type="term" value="P:methylation"/>
    <property type="evidence" value="ECO:0007669"/>
    <property type="project" value="UniProtKB-KW"/>
</dbReference>
<dbReference type="NCBIfam" id="NF011650">
    <property type="entry name" value="PRK15068.1"/>
    <property type="match status" value="1"/>
</dbReference>
<dbReference type="AlphaFoldDB" id="A0A0A2VC29"/>
<dbReference type="HOGENOM" id="CLU_435441_0_0_1"/>
<keyword evidence="2" id="KW-0949">S-adenosyl-L-methionine</keyword>
<gene>
    <name evidence="5" type="ORF">BBAD15_g10880</name>
</gene>
<evidence type="ECO:0000256" key="1">
    <source>
        <dbReference type="ARBA" id="ARBA00022679"/>
    </source>
</evidence>
<name>A0A0A2VC29_BEABA</name>
<dbReference type="HAMAP" id="MF_01590">
    <property type="entry name" value="tRNA_carboxymethyltr_CmoB"/>
    <property type="match status" value="1"/>
</dbReference>
<evidence type="ECO:0000259" key="4">
    <source>
        <dbReference type="Pfam" id="PF13649"/>
    </source>
</evidence>
<dbReference type="GO" id="GO:0008168">
    <property type="term" value="F:methyltransferase activity"/>
    <property type="evidence" value="ECO:0007669"/>
    <property type="project" value="UniProtKB-KW"/>
</dbReference>
<dbReference type="Gene3D" id="3.40.50.150">
    <property type="entry name" value="Vaccinia Virus protein VP39"/>
    <property type="match status" value="2"/>
</dbReference>
<keyword evidence="5" id="KW-0489">Methyltransferase</keyword>
<dbReference type="STRING" id="1245745.A0A0A2VC29"/>
<dbReference type="EMBL" id="ANFO01001145">
    <property type="protein sequence ID" value="KGQ03897.1"/>
    <property type="molecule type" value="Genomic_DNA"/>
</dbReference>
<dbReference type="NCBIfam" id="TIGR00452">
    <property type="entry name" value="tRNA 5-methoxyuridine(34)/uridine 5-oxyacetic acid(34) synthase CmoB"/>
    <property type="match status" value="1"/>
</dbReference>
<dbReference type="InterPro" id="IPR027555">
    <property type="entry name" value="Mo5U34_MeTrfas-like"/>
</dbReference>
<protein>
    <submittedName>
        <fullName evidence="5">tRNA (Mo5U34)-methyltransferase</fullName>
    </submittedName>
</protein>
<dbReference type="PANTHER" id="PTHR43861">
    <property type="entry name" value="TRANS-ACONITATE 2-METHYLTRANSFERASE-RELATED"/>
    <property type="match status" value="1"/>
</dbReference>
<dbReference type="PANTHER" id="PTHR43861:SF2">
    <property type="entry name" value="CARBOXY-S-ADENOSYL-L-METHIONINE SYNTHASE"/>
    <property type="match status" value="1"/>
</dbReference>
<dbReference type="Proteomes" id="UP000030106">
    <property type="component" value="Unassembled WGS sequence"/>
</dbReference>
<sequence length="628" mass="70490">MSDRDTLFSAPIAKLGDWTFDERVAEVFPDMIQRSVPGYSNIISMIGMLAERFVQPHSQVYDLGCSLGAATLSVRRNIHHDGCKIIAVDNSPAMVERCRRHLDAFKAQTPVEVIEGDIRHIAIENASMVVLNFTLQFLEPDDRQRLLNNIWQGLKPGGALVLSEKFSFEDAEVGELLFNMHHDFKRANGYSELEISQKRSMLENVMLTDSVETHKKRLRQAGFEHAELWFQCFNFGSLLIAKNHLAPWLETLPAQIASWQRESLHGQFKHWYNTVNYLPEMTPHRLDLLHSVTAESAAPLSEGQQLGIEKLLRNLMPWRKGPYSLYGVDIDTEWRSDLKWDRVLPHISPLAGRTILDVGCGSGYHLWRMIGAGAQLAVGIDPMQLFICQFEAVRKLLGNDQRAHVLPLGIEQLPELNAFDTVFSMGVLYHRRSPLDHLWQLKNQLVKEGELVLETLVVEGDENTVLVPGERYAQMRNVYYIPSALALKNWLEKCGFVDVKIVDHCLTTQEEQRRTSWMITESLGDFLDPNDSRKTIEGYPAPLRAVLVAPKHLCGSAPQAGVARGGQASNVNFAAADFLGLYLELIDGVIGATGHASDGHYANLLLTSSAAVKHLREWGGKSGRCKNG</sequence>
<keyword evidence="1 5" id="KW-0808">Transferase</keyword>
<evidence type="ECO:0000313" key="6">
    <source>
        <dbReference type="Proteomes" id="UP000030106"/>
    </source>
</evidence>
<accession>A0A0A2VC29</accession>
<dbReference type="SUPFAM" id="SSF53335">
    <property type="entry name" value="S-adenosyl-L-methionine-dependent methyltransferases"/>
    <property type="match status" value="2"/>
</dbReference>
<feature type="domain" description="Methyltransferase" evidence="4">
    <location>
        <begin position="60"/>
        <end position="158"/>
    </location>
</feature>
<proteinExistence type="inferred from homology"/>
<keyword evidence="3" id="KW-0819">tRNA processing</keyword>